<evidence type="ECO:0000256" key="4">
    <source>
        <dbReference type="ARBA" id="ARBA00022741"/>
    </source>
</evidence>
<dbReference type="EMBL" id="AZHW01000086">
    <property type="protein sequence ID" value="ETX03027.1"/>
    <property type="molecule type" value="Genomic_DNA"/>
</dbReference>
<dbReference type="PANTHER" id="PTHR32071:SF122">
    <property type="entry name" value="SIGMA FACTOR"/>
    <property type="match status" value="1"/>
</dbReference>
<dbReference type="PATRIC" id="fig|1429438.4.peg.502"/>
<dbReference type="GO" id="GO:0005737">
    <property type="term" value="C:cytoplasm"/>
    <property type="evidence" value="ECO:0007669"/>
    <property type="project" value="UniProtKB-SubCell"/>
</dbReference>
<accession>W4M048</accession>
<proteinExistence type="predicted"/>
<evidence type="ECO:0000313" key="15">
    <source>
        <dbReference type="Proteomes" id="UP000019141"/>
    </source>
</evidence>
<protein>
    <recommendedName>
        <fullName evidence="16">Chemotaxis protein CheY</fullName>
    </recommendedName>
</protein>
<keyword evidence="2" id="KW-0963">Cytoplasm</keyword>
<dbReference type="InterPro" id="IPR001789">
    <property type="entry name" value="Sig_transdc_resp-reg_receiver"/>
</dbReference>
<comment type="caution">
    <text evidence="14">The sequence shown here is derived from an EMBL/GenBank/DDBJ whole genome shotgun (WGS) entry which is preliminary data.</text>
</comment>
<sequence length="455" mass="50290">MASILIVDDERHTRNGLQTLLGRGEDVVETAASGEEALVKLAAQDIDIVLSDVKMPGMDGLALLRQIKARHAGVVVVMMSAHNDVTAAVDAMKEGAFDYLMKPFGKEDALLAVQKAMKLRAVLIENVALKRQVQDYFSRSNVIGSSPAWRPVCDMVEQVAPSRATVLVTGESGTGKELIANLVHRLSPRADRPFVTLNAAALPDSLLEAELFGYEKGAFTGAMQRKPGRFELADGGTLFLDEIGELPLGAQAKFLRVLQEGTFERLGGTQTLNVDVRLVAATNKNLEQEVTDRHFREDLYYRINVINMTLPPLRDRREDIPLLVTHFLRQFAAQNQKEVTAIEQDALQRLQAYHWPGNVRELENMMERAVILTQASTIRVADLPPQLRDLEPVDINPLPTTSEHMVLPANATMAEIERTAIAQALGRCAGNRQAAARELDIGVATLYRKLKEYEL</sequence>
<dbReference type="PANTHER" id="PTHR32071">
    <property type="entry name" value="TRANSCRIPTIONAL REGULATORY PROTEIN"/>
    <property type="match status" value="1"/>
</dbReference>
<feature type="modified residue" description="4-aspartylphosphate" evidence="11">
    <location>
        <position position="52"/>
    </location>
</feature>
<keyword evidence="5" id="KW-0067">ATP-binding</keyword>
<dbReference type="Proteomes" id="UP000019141">
    <property type="component" value="Unassembled WGS sequence"/>
</dbReference>
<dbReference type="InterPro" id="IPR003593">
    <property type="entry name" value="AAA+_ATPase"/>
</dbReference>
<evidence type="ECO:0000259" key="13">
    <source>
        <dbReference type="PROSITE" id="PS50110"/>
    </source>
</evidence>
<keyword evidence="10" id="KW-0804">Transcription</keyword>
<evidence type="ECO:0000256" key="5">
    <source>
        <dbReference type="ARBA" id="ARBA00022840"/>
    </source>
</evidence>
<comment type="subcellular location">
    <subcellularLocation>
        <location evidence="1">Cytoplasm</location>
    </subcellularLocation>
</comment>
<dbReference type="AlphaFoldDB" id="W4M048"/>
<dbReference type="GO" id="GO:0005524">
    <property type="term" value="F:ATP binding"/>
    <property type="evidence" value="ECO:0007669"/>
    <property type="project" value="UniProtKB-KW"/>
</dbReference>
<dbReference type="PRINTS" id="PR01590">
    <property type="entry name" value="HTHFIS"/>
</dbReference>
<dbReference type="InterPro" id="IPR058031">
    <property type="entry name" value="AAA_lid_NorR"/>
</dbReference>
<dbReference type="PROSITE" id="PS50045">
    <property type="entry name" value="SIGMA54_INTERACT_4"/>
    <property type="match status" value="1"/>
</dbReference>
<dbReference type="Gene3D" id="1.10.8.60">
    <property type="match status" value="1"/>
</dbReference>
<dbReference type="PROSITE" id="PS00676">
    <property type="entry name" value="SIGMA54_INTERACT_2"/>
    <property type="match status" value="1"/>
</dbReference>
<evidence type="ECO:0000259" key="12">
    <source>
        <dbReference type="PROSITE" id="PS50045"/>
    </source>
</evidence>
<name>W4M048_ENTF1</name>
<dbReference type="InterPro" id="IPR002078">
    <property type="entry name" value="Sigma_54_int"/>
</dbReference>
<keyword evidence="4" id="KW-0547">Nucleotide-binding</keyword>
<keyword evidence="15" id="KW-1185">Reference proteome</keyword>
<dbReference type="Gene3D" id="3.40.50.2300">
    <property type="match status" value="1"/>
</dbReference>
<organism evidence="14 15">
    <name type="scientific">Entotheonella factor</name>
    <dbReference type="NCBI Taxonomy" id="1429438"/>
    <lineage>
        <taxon>Bacteria</taxon>
        <taxon>Pseudomonadati</taxon>
        <taxon>Nitrospinota/Tectimicrobiota group</taxon>
        <taxon>Candidatus Tectimicrobiota</taxon>
        <taxon>Candidatus Entotheonellia</taxon>
        <taxon>Candidatus Entotheonellales</taxon>
        <taxon>Candidatus Entotheonellaceae</taxon>
        <taxon>Candidatus Entotheonella</taxon>
    </lineage>
</organism>
<dbReference type="InterPro" id="IPR011006">
    <property type="entry name" value="CheY-like_superfamily"/>
</dbReference>
<keyword evidence="9" id="KW-0010">Activator</keyword>
<evidence type="ECO:0000256" key="6">
    <source>
        <dbReference type="ARBA" id="ARBA00023012"/>
    </source>
</evidence>
<dbReference type="SUPFAM" id="SSF52540">
    <property type="entry name" value="P-loop containing nucleoside triphosphate hydrolases"/>
    <property type="match status" value="1"/>
</dbReference>
<dbReference type="GO" id="GO:0000160">
    <property type="term" value="P:phosphorelay signal transduction system"/>
    <property type="evidence" value="ECO:0007669"/>
    <property type="project" value="UniProtKB-KW"/>
</dbReference>
<evidence type="ECO:0000256" key="3">
    <source>
        <dbReference type="ARBA" id="ARBA00022553"/>
    </source>
</evidence>
<dbReference type="FunFam" id="3.40.50.2300:FF:000018">
    <property type="entry name" value="DNA-binding transcriptional regulator NtrC"/>
    <property type="match status" value="1"/>
</dbReference>
<evidence type="ECO:0008006" key="16">
    <source>
        <dbReference type="Google" id="ProtNLM"/>
    </source>
</evidence>
<dbReference type="InterPro" id="IPR025943">
    <property type="entry name" value="Sigma_54_int_dom_ATP-bd_2"/>
</dbReference>
<evidence type="ECO:0000256" key="9">
    <source>
        <dbReference type="ARBA" id="ARBA00023159"/>
    </source>
</evidence>
<dbReference type="FunFam" id="3.40.50.300:FF:000006">
    <property type="entry name" value="DNA-binding transcriptional regulator NtrC"/>
    <property type="match status" value="1"/>
</dbReference>
<dbReference type="InterPro" id="IPR009057">
    <property type="entry name" value="Homeodomain-like_sf"/>
</dbReference>
<dbReference type="HOGENOM" id="CLU_000445_0_6_7"/>
<evidence type="ECO:0000256" key="2">
    <source>
        <dbReference type="ARBA" id="ARBA00022490"/>
    </source>
</evidence>
<dbReference type="Gene3D" id="1.10.10.60">
    <property type="entry name" value="Homeodomain-like"/>
    <property type="match status" value="1"/>
</dbReference>
<reference evidence="14 15" key="1">
    <citation type="journal article" date="2014" name="Nature">
        <title>An environmental bacterial taxon with a large and distinct metabolic repertoire.</title>
        <authorList>
            <person name="Wilson M.C."/>
            <person name="Mori T."/>
            <person name="Ruckert C."/>
            <person name="Uria A.R."/>
            <person name="Helf M.J."/>
            <person name="Takada K."/>
            <person name="Gernert C."/>
            <person name="Steffens U.A."/>
            <person name="Heycke N."/>
            <person name="Schmitt S."/>
            <person name="Rinke C."/>
            <person name="Helfrich E.J."/>
            <person name="Brachmann A.O."/>
            <person name="Gurgui C."/>
            <person name="Wakimoto T."/>
            <person name="Kracht M."/>
            <person name="Crusemann M."/>
            <person name="Hentschel U."/>
            <person name="Abe I."/>
            <person name="Matsunaga S."/>
            <person name="Kalinowski J."/>
            <person name="Takeyama H."/>
            <person name="Piel J."/>
        </authorList>
    </citation>
    <scope>NUCLEOTIDE SEQUENCE [LARGE SCALE GENOMIC DNA]</scope>
    <source>
        <strain evidence="15">TSY1</strain>
    </source>
</reference>
<dbReference type="InterPro" id="IPR002197">
    <property type="entry name" value="HTH_Fis"/>
</dbReference>
<evidence type="ECO:0000256" key="11">
    <source>
        <dbReference type="PROSITE-ProRule" id="PRU00169"/>
    </source>
</evidence>
<keyword evidence="6" id="KW-0902">Two-component regulatory system</keyword>
<evidence type="ECO:0000256" key="7">
    <source>
        <dbReference type="ARBA" id="ARBA00023015"/>
    </source>
</evidence>
<dbReference type="GO" id="GO:0006355">
    <property type="term" value="P:regulation of DNA-templated transcription"/>
    <property type="evidence" value="ECO:0007669"/>
    <property type="project" value="InterPro"/>
</dbReference>
<evidence type="ECO:0000256" key="1">
    <source>
        <dbReference type="ARBA" id="ARBA00004496"/>
    </source>
</evidence>
<dbReference type="Pfam" id="PF02954">
    <property type="entry name" value="HTH_8"/>
    <property type="match status" value="1"/>
</dbReference>
<dbReference type="PROSITE" id="PS00675">
    <property type="entry name" value="SIGMA54_INTERACT_1"/>
    <property type="match status" value="1"/>
</dbReference>
<evidence type="ECO:0000256" key="8">
    <source>
        <dbReference type="ARBA" id="ARBA00023125"/>
    </source>
</evidence>
<keyword evidence="7" id="KW-0805">Transcription regulation</keyword>
<keyword evidence="3 11" id="KW-0597">Phosphoprotein</keyword>
<dbReference type="InterPro" id="IPR025944">
    <property type="entry name" value="Sigma_54_int_dom_CS"/>
</dbReference>
<dbReference type="PROSITE" id="PS50110">
    <property type="entry name" value="RESPONSE_REGULATORY"/>
    <property type="match status" value="1"/>
</dbReference>
<dbReference type="InterPro" id="IPR027417">
    <property type="entry name" value="P-loop_NTPase"/>
</dbReference>
<dbReference type="PROSITE" id="PS00688">
    <property type="entry name" value="SIGMA54_INTERACT_3"/>
    <property type="match status" value="1"/>
</dbReference>
<dbReference type="InterPro" id="IPR025662">
    <property type="entry name" value="Sigma_54_int_dom_ATP-bd_1"/>
</dbReference>
<dbReference type="SMART" id="SM00382">
    <property type="entry name" value="AAA"/>
    <property type="match status" value="1"/>
</dbReference>
<dbReference type="Pfam" id="PF00158">
    <property type="entry name" value="Sigma54_activat"/>
    <property type="match status" value="1"/>
</dbReference>
<dbReference type="SUPFAM" id="SSF52172">
    <property type="entry name" value="CheY-like"/>
    <property type="match status" value="1"/>
</dbReference>
<evidence type="ECO:0000313" key="14">
    <source>
        <dbReference type="EMBL" id="ETX03027.1"/>
    </source>
</evidence>
<feature type="domain" description="Response regulatory" evidence="13">
    <location>
        <begin position="3"/>
        <end position="117"/>
    </location>
</feature>
<dbReference type="Gene3D" id="3.40.50.300">
    <property type="entry name" value="P-loop containing nucleotide triphosphate hydrolases"/>
    <property type="match status" value="1"/>
</dbReference>
<dbReference type="Pfam" id="PF00072">
    <property type="entry name" value="Response_reg"/>
    <property type="match status" value="1"/>
</dbReference>
<dbReference type="Pfam" id="PF25601">
    <property type="entry name" value="AAA_lid_14"/>
    <property type="match status" value="1"/>
</dbReference>
<dbReference type="SUPFAM" id="SSF46689">
    <property type="entry name" value="Homeodomain-like"/>
    <property type="match status" value="1"/>
</dbReference>
<evidence type="ECO:0000256" key="10">
    <source>
        <dbReference type="ARBA" id="ARBA00023163"/>
    </source>
</evidence>
<dbReference type="CDD" id="cd00009">
    <property type="entry name" value="AAA"/>
    <property type="match status" value="1"/>
</dbReference>
<feature type="domain" description="Sigma-54 factor interaction" evidence="12">
    <location>
        <begin position="142"/>
        <end position="371"/>
    </location>
</feature>
<dbReference type="CDD" id="cd17536">
    <property type="entry name" value="REC_YesN-like"/>
    <property type="match status" value="1"/>
</dbReference>
<dbReference type="GO" id="GO:0043565">
    <property type="term" value="F:sequence-specific DNA binding"/>
    <property type="evidence" value="ECO:0007669"/>
    <property type="project" value="InterPro"/>
</dbReference>
<dbReference type="SMART" id="SM00448">
    <property type="entry name" value="REC"/>
    <property type="match status" value="1"/>
</dbReference>
<dbReference type="FunFam" id="1.10.8.60:FF:000014">
    <property type="entry name" value="DNA-binding transcriptional regulator NtrC"/>
    <property type="match status" value="1"/>
</dbReference>
<gene>
    <name evidence="14" type="ORF">ETSY1_01590</name>
</gene>
<keyword evidence="8" id="KW-0238">DNA-binding</keyword>